<reference evidence="1" key="1">
    <citation type="submission" date="2022-08" db="EMBL/GenBank/DDBJ databases">
        <authorList>
            <person name="Byrne P K."/>
        </authorList>
    </citation>
    <scope>NUCLEOTIDE SEQUENCE</scope>
    <source>
        <strain evidence="1">UCD650</strain>
    </source>
</reference>
<protein>
    <submittedName>
        <fullName evidence="1">Uncharacterized protein</fullName>
    </submittedName>
</protein>
<evidence type="ECO:0000313" key="2">
    <source>
        <dbReference type="Proteomes" id="UP001152964"/>
    </source>
</evidence>
<dbReference type="Proteomes" id="UP001152964">
    <property type="component" value="Chromosome 4"/>
</dbReference>
<dbReference type="EMBL" id="OX291494">
    <property type="protein sequence ID" value="CAI1917539.1"/>
    <property type="molecule type" value="Genomic_DNA"/>
</dbReference>
<proteinExistence type="predicted"/>
<evidence type="ECO:0000313" key="1">
    <source>
        <dbReference type="EMBL" id="CAI1917539.1"/>
    </source>
</evidence>
<sequence length="25" mass="2964">MISNSTRENVLNQIRQFLEEVVDTQ</sequence>
<keyword evidence="2" id="KW-1185">Reference proteome</keyword>
<organism evidence="1 2">
    <name type="scientific">Saccharomyces eubayanus</name>
    <name type="common">Yeast</name>
    <dbReference type="NCBI Taxonomy" id="1080349"/>
    <lineage>
        <taxon>Eukaryota</taxon>
        <taxon>Fungi</taxon>
        <taxon>Dikarya</taxon>
        <taxon>Ascomycota</taxon>
        <taxon>Saccharomycotina</taxon>
        <taxon>Saccharomycetes</taxon>
        <taxon>Saccharomycetales</taxon>
        <taxon>Saccharomycetaceae</taxon>
        <taxon>Saccharomyces</taxon>
    </lineage>
</organism>
<gene>
    <name evidence="1" type="primary">U6500D03220</name>
    <name evidence="1" type="ORF">SEUBUCD650_0D03220</name>
</gene>
<name>A0ABN8VMJ3_SACEU</name>
<accession>A0ABN8VMJ3</accession>